<evidence type="ECO:0000256" key="6">
    <source>
        <dbReference type="ARBA" id="ARBA00024937"/>
    </source>
</evidence>
<dbReference type="GO" id="GO:0003677">
    <property type="term" value="F:DNA binding"/>
    <property type="evidence" value="ECO:0007669"/>
    <property type="project" value="UniProtKB-KW"/>
</dbReference>
<gene>
    <name evidence="8" type="ORF">CLORAM_00908</name>
</gene>
<keyword evidence="3" id="KW-0805">Transcription regulation</keyword>
<dbReference type="PROSITE" id="PS00894">
    <property type="entry name" value="HTH_DEOR_1"/>
    <property type="match status" value="1"/>
</dbReference>
<dbReference type="SMART" id="SM00420">
    <property type="entry name" value="HTH_DEOR"/>
    <property type="match status" value="1"/>
</dbReference>
<dbReference type="InterPro" id="IPR018356">
    <property type="entry name" value="Tscrpt_reg_HTH_DeoR_CS"/>
</dbReference>
<keyword evidence="2" id="KW-0678">Repressor</keyword>
<sequence>MVKMLARHTKILELITENKKMEVTKLSQLLSVSQVTIRKDLIQLENSGLIVREHGFATLNSSDDINNRLAYHYDIKQRIAKLAVESIEDGETVMIESGSCCALVALEIAQTKKDVTIITNSAFIADYIRKVAKIRIILLGGEYQNESQVMVGPITKKCVESFFVDKLFIGTDGFTETSGFTGNDYMRSETVRDMAKQADKVIIVTDSFKFLQKGVVTLIPTAEIACIVTDTHIPIECENYLLDHGIEVKKVEN</sequence>
<dbReference type="InterPro" id="IPR001034">
    <property type="entry name" value="DeoR_HTH"/>
</dbReference>
<keyword evidence="9" id="KW-1185">Reference proteome</keyword>
<dbReference type="AlphaFoldDB" id="B0N390"/>
<evidence type="ECO:0000256" key="3">
    <source>
        <dbReference type="ARBA" id="ARBA00023015"/>
    </source>
</evidence>
<dbReference type="InterPro" id="IPR050313">
    <property type="entry name" value="Carb_Metab_HTH_regulators"/>
</dbReference>
<dbReference type="PANTHER" id="PTHR30363">
    <property type="entry name" value="HTH-TYPE TRANSCRIPTIONAL REGULATOR SRLR-RELATED"/>
    <property type="match status" value="1"/>
</dbReference>
<dbReference type="InterPro" id="IPR037171">
    <property type="entry name" value="NagB/RpiA_transferase-like"/>
</dbReference>
<dbReference type="SUPFAM" id="SSF100950">
    <property type="entry name" value="NagB/RpiA/CoA transferase-like"/>
    <property type="match status" value="1"/>
</dbReference>
<comment type="caution">
    <text evidence="8">The sequence shown here is derived from an EMBL/GenBank/DDBJ whole genome shotgun (WGS) entry which is preliminary data.</text>
</comment>
<dbReference type="HOGENOM" id="CLU_060699_0_1_9"/>
<evidence type="ECO:0000313" key="8">
    <source>
        <dbReference type="EMBL" id="EDS18912.1"/>
    </source>
</evidence>
<keyword evidence="5" id="KW-0804">Transcription</keyword>
<reference evidence="8" key="1">
    <citation type="submission" date="2007-11" db="EMBL/GenBank/DDBJ databases">
        <authorList>
            <person name="Fulton L."/>
            <person name="Clifton S."/>
            <person name="Fulton B."/>
            <person name="Xu J."/>
            <person name="Minx P."/>
            <person name="Pepin K.H."/>
            <person name="Johnson M."/>
            <person name="Thiruvilangam P."/>
            <person name="Bhonagiri V."/>
            <person name="Nash W.E."/>
            <person name="Mardis E.R."/>
            <person name="Wilson R.K."/>
        </authorList>
    </citation>
    <scope>NUCLEOTIDE SEQUENCE [LARGE SCALE GENOMIC DNA]</scope>
    <source>
        <strain evidence="8">DSM 1402</strain>
    </source>
</reference>
<dbReference type="SMART" id="SM01134">
    <property type="entry name" value="DeoRC"/>
    <property type="match status" value="1"/>
</dbReference>
<dbReference type="InterPro" id="IPR014036">
    <property type="entry name" value="DeoR-like_C"/>
</dbReference>
<accession>B0N390</accession>
<dbReference type="GO" id="GO:0003700">
    <property type="term" value="F:DNA-binding transcription factor activity"/>
    <property type="evidence" value="ECO:0007669"/>
    <property type="project" value="InterPro"/>
</dbReference>
<dbReference type="Pfam" id="PF00455">
    <property type="entry name" value="DeoRC"/>
    <property type="match status" value="1"/>
</dbReference>
<dbReference type="Gene3D" id="1.10.10.10">
    <property type="entry name" value="Winged helix-like DNA-binding domain superfamily/Winged helix DNA-binding domain"/>
    <property type="match status" value="1"/>
</dbReference>
<comment type="function">
    <text evidence="6">Repressor of the lactose catabolism operon. Galactose-6-phosphate is the inducer.</text>
</comment>
<dbReference type="eggNOG" id="COG1349">
    <property type="taxonomic scope" value="Bacteria"/>
</dbReference>
<dbReference type="SUPFAM" id="SSF46785">
    <property type="entry name" value="Winged helix' DNA-binding domain"/>
    <property type="match status" value="1"/>
</dbReference>
<evidence type="ECO:0000313" key="9">
    <source>
        <dbReference type="Proteomes" id="UP000005798"/>
    </source>
</evidence>
<dbReference type="PRINTS" id="PR00037">
    <property type="entry name" value="HTHLACR"/>
</dbReference>
<feature type="domain" description="HTH deoR-type" evidence="7">
    <location>
        <begin position="4"/>
        <end position="59"/>
    </location>
</feature>
<dbReference type="EMBL" id="ABFX02000004">
    <property type="protein sequence ID" value="EDS18912.1"/>
    <property type="molecule type" value="Genomic_DNA"/>
</dbReference>
<dbReference type="PROSITE" id="PS51000">
    <property type="entry name" value="HTH_DEOR_2"/>
    <property type="match status" value="1"/>
</dbReference>
<keyword evidence="4" id="KW-0238">DNA-binding</keyword>
<dbReference type="Proteomes" id="UP000005798">
    <property type="component" value="Unassembled WGS sequence"/>
</dbReference>
<evidence type="ECO:0000259" key="7">
    <source>
        <dbReference type="PROSITE" id="PS51000"/>
    </source>
</evidence>
<organism evidence="8 9">
    <name type="scientific">Thomasclavelia ramosa DSM 1402</name>
    <dbReference type="NCBI Taxonomy" id="445974"/>
    <lineage>
        <taxon>Bacteria</taxon>
        <taxon>Bacillati</taxon>
        <taxon>Bacillota</taxon>
        <taxon>Erysipelotrichia</taxon>
        <taxon>Erysipelotrichales</taxon>
        <taxon>Coprobacillaceae</taxon>
        <taxon>Thomasclavelia</taxon>
    </lineage>
</organism>
<reference evidence="8" key="2">
    <citation type="submission" date="2014-06" db="EMBL/GenBank/DDBJ databases">
        <title>Draft genome sequence of Clostridium ramosum(DSM 1402).</title>
        <authorList>
            <person name="Sudarsanam P."/>
            <person name="Ley R."/>
            <person name="Guruge J."/>
            <person name="Turnbaugh P.J."/>
            <person name="Mahowald M."/>
            <person name="Liep D."/>
            <person name="Gordon J."/>
        </authorList>
    </citation>
    <scope>NUCLEOTIDE SEQUENCE</scope>
    <source>
        <strain evidence="8">DSM 1402</strain>
    </source>
</reference>
<evidence type="ECO:0000256" key="2">
    <source>
        <dbReference type="ARBA" id="ARBA00022491"/>
    </source>
</evidence>
<evidence type="ECO:0000256" key="1">
    <source>
        <dbReference type="ARBA" id="ARBA00021390"/>
    </source>
</evidence>
<evidence type="ECO:0000256" key="5">
    <source>
        <dbReference type="ARBA" id="ARBA00023163"/>
    </source>
</evidence>
<protein>
    <recommendedName>
        <fullName evidence="1">Lactose phosphotransferase system repressor</fullName>
    </recommendedName>
</protein>
<evidence type="ECO:0000256" key="4">
    <source>
        <dbReference type="ARBA" id="ARBA00023125"/>
    </source>
</evidence>
<dbReference type="Pfam" id="PF08220">
    <property type="entry name" value="HTH_DeoR"/>
    <property type="match status" value="1"/>
</dbReference>
<dbReference type="InterPro" id="IPR036388">
    <property type="entry name" value="WH-like_DNA-bd_sf"/>
</dbReference>
<dbReference type="InterPro" id="IPR036390">
    <property type="entry name" value="WH_DNA-bd_sf"/>
</dbReference>
<name>B0N390_9FIRM</name>
<proteinExistence type="predicted"/>
<dbReference type="Gene3D" id="3.40.50.1360">
    <property type="match status" value="1"/>
</dbReference>
<dbReference type="PANTHER" id="PTHR30363:SF4">
    <property type="entry name" value="GLYCEROL-3-PHOSPHATE REGULON REPRESSOR"/>
    <property type="match status" value="1"/>
</dbReference>